<accession>A0A2P2PN99</accession>
<dbReference type="AlphaFoldDB" id="A0A2P2PN99"/>
<protein>
    <submittedName>
        <fullName evidence="1">Uncharacterized protein</fullName>
    </submittedName>
</protein>
<evidence type="ECO:0000313" key="1">
    <source>
        <dbReference type="EMBL" id="MBX56099.1"/>
    </source>
</evidence>
<name>A0A2P2PN99_RHIMU</name>
<sequence length="31" mass="3714">MQSIILLHFLRTHKFYQRERDLLNTVLAVAS</sequence>
<proteinExistence type="predicted"/>
<organism evidence="1">
    <name type="scientific">Rhizophora mucronata</name>
    <name type="common">Asiatic mangrove</name>
    <dbReference type="NCBI Taxonomy" id="61149"/>
    <lineage>
        <taxon>Eukaryota</taxon>
        <taxon>Viridiplantae</taxon>
        <taxon>Streptophyta</taxon>
        <taxon>Embryophyta</taxon>
        <taxon>Tracheophyta</taxon>
        <taxon>Spermatophyta</taxon>
        <taxon>Magnoliopsida</taxon>
        <taxon>eudicotyledons</taxon>
        <taxon>Gunneridae</taxon>
        <taxon>Pentapetalae</taxon>
        <taxon>rosids</taxon>
        <taxon>fabids</taxon>
        <taxon>Malpighiales</taxon>
        <taxon>Rhizophoraceae</taxon>
        <taxon>Rhizophora</taxon>
    </lineage>
</organism>
<reference evidence="1" key="1">
    <citation type="submission" date="2018-02" db="EMBL/GenBank/DDBJ databases">
        <title>Rhizophora mucronata_Transcriptome.</title>
        <authorList>
            <person name="Meera S.P."/>
            <person name="Sreeshan A."/>
            <person name="Augustine A."/>
        </authorList>
    </citation>
    <scope>NUCLEOTIDE SEQUENCE</scope>
    <source>
        <tissue evidence="1">Leaf</tissue>
    </source>
</reference>
<dbReference type="EMBL" id="GGEC01075615">
    <property type="protein sequence ID" value="MBX56099.1"/>
    <property type="molecule type" value="Transcribed_RNA"/>
</dbReference>